<evidence type="ECO:0000256" key="11">
    <source>
        <dbReference type="ARBA" id="ARBA00022884"/>
    </source>
</evidence>
<dbReference type="RefSeq" id="WP_121012613.1">
    <property type="nucleotide sequence ID" value="NZ_RCCJ01000001.1"/>
</dbReference>
<evidence type="ECO:0000256" key="7">
    <source>
        <dbReference type="ARBA" id="ARBA00022723"/>
    </source>
</evidence>
<evidence type="ECO:0000259" key="18">
    <source>
        <dbReference type="PROSITE" id="PS51447"/>
    </source>
</evidence>
<dbReference type="InterPro" id="IPR045864">
    <property type="entry name" value="aa-tRNA-synth_II/BPL/LPL"/>
</dbReference>
<comment type="subcellular location">
    <subcellularLocation>
        <location evidence="1 15">Cytoplasm</location>
    </subcellularLocation>
</comment>
<dbReference type="Pfam" id="PF03484">
    <property type="entry name" value="B5"/>
    <property type="match status" value="1"/>
</dbReference>
<dbReference type="InterPro" id="IPR020825">
    <property type="entry name" value="Phe-tRNA_synthase-like_B3/B4"/>
</dbReference>
<dbReference type="SUPFAM" id="SSF55681">
    <property type="entry name" value="Class II aaRS and biotin synthetases"/>
    <property type="match status" value="1"/>
</dbReference>
<dbReference type="NCBIfam" id="TIGR00472">
    <property type="entry name" value="pheT_bact"/>
    <property type="match status" value="1"/>
</dbReference>
<evidence type="ECO:0000256" key="9">
    <source>
        <dbReference type="ARBA" id="ARBA00022840"/>
    </source>
</evidence>
<dbReference type="PROSITE" id="PS50886">
    <property type="entry name" value="TRBD"/>
    <property type="match status" value="1"/>
</dbReference>
<dbReference type="Pfam" id="PF03147">
    <property type="entry name" value="FDX-ACB"/>
    <property type="match status" value="1"/>
</dbReference>
<dbReference type="PANTHER" id="PTHR10947:SF0">
    <property type="entry name" value="PHENYLALANINE--TRNA LIGASE BETA SUBUNIT"/>
    <property type="match status" value="1"/>
</dbReference>
<dbReference type="InterPro" id="IPR012340">
    <property type="entry name" value="NA-bd_OB-fold"/>
</dbReference>
<dbReference type="GO" id="GO:0004826">
    <property type="term" value="F:phenylalanine-tRNA ligase activity"/>
    <property type="evidence" value="ECO:0007669"/>
    <property type="project" value="UniProtKB-UniRule"/>
</dbReference>
<dbReference type="CDD" id="cd00769">
    <property type="entry name" value="PheRS_beta_core"/>
    <property type="match status" value="1"/>
</dbReference>
<dbReference type="PROSITE" id="PS51483">
    <property type="entry name" value="B5"/>
    <property type="match status" value="1"/>
</dbReference>
<dbReference type="InterPro" id="IPR033714">
    <property type="entry name" value="tRNA_bind_bactPheRS"/>
</dbReference>
<dbReference type="Gene3D" id="2.40.50.140">
    <property type="entry name" value="Nucleic acid-binding proteins"/>
    <property type="match status" value="1"/>
</dbReference>
<comment type="caution">
    <text evidence="20">The sequence shown here is derived from an EMBL/GenBank/DDBJ whole genome shotgun (WGS) entry which is preliminary data.</text>
</comment>
<dbReference type="Proteomes" id="UP000267841">
    <property type="component" value="Unassembled WGS sequence"/>
</dbReference>
<proteinExistence type="inferred from homology"/>
<evidence type="ECO:0000256" key="1">
    <source>
        <dbReference type="ARBA" id="ARBA00004496"/>
    </source>
</evidence>
<dbReference type="SUPFAM" id="SSF50249">
    <property type="entry name" value="Nucleic acid-binding proteins"/>
    <property type="match status" value="1"/>
</dbReference>
<keyword evidence="12 15" id="KW-0648">Protein biosynthesis</keyword>
<evidence type="ECO:0000256" key="14">
    <source>
        <dbReference type="ARBA" id="ARBA00049255"/>
    </source>
</evidence>
<dbReference type="Gene3D" id="3.30.930.10">
    <property type="entry name" value="Bira Bifunctional Protein, Domain 2"/>
    <property type="match status" value="1"/>
</dbReference>
<dbReference type="GO" id="GO:0000049">
    <property type="term" value="F:tRNA binding"/>
    <property type="evidence" value="ECO:0007669"/>
    <property type="project" value="UniProtKB-UniRule"/>
</dbReference>
<evidence type="ECO:0000256" key="2">
    <source>
        <dbReference type="ARBA" id="ARBA00008653"/>
    </source>
</evidence>
<dbReference type="SMART" id="SM00896">
    <property type="entry name" value="FDX-ACB"/>
    <property type="match status" value="1"/>
</dbReference>
<dbReference type="InterPro" id="IPR009061">
    <property type="entry name" value="DNA-bd_dom_put_sf"/>
</dbReference>
<keyword evidence="10 15" id="KW-0460">Magnesium</keyword>
<dbReference type="FunFam" id="3.50.40.10:FF:000001">
    <property type="entry name" value="Phenylalanine--tRNA ligase beta subunit"/>
    <property type="match status" value="1"/>
</dbReference>
<dbReference type="OrthoDB" id="9805455at2"/>
<feature type="domain" description="FDX-ACB" evidence="18">
    <location>
        <begin position="679"/>
        <end position="772"/>
    </location>
</feature>
<keyword evidence="8 15" id="KW-0547">Nucleotide-binding</keyword>
<keyword evidence="11 16" id="KW-0694">RNA-binding</keyword>
<keyword evidence="21" id="KW-1185">Reference proteome</keyword>
<keyword evidence="13 15" id="KW-0030">Aminoacyl-tRNA synthetase</keyword>
<dbReference type="Pfam" id="PF01588">
    <property type="entry name" value="tRNA_bind"/>
    <property type="match status" value="1"/>
</dbReference>
<evidence type="ECO:0000256" key="10">
    <source>
        <dbReference type="ARBA" id="ARBA00022842"/>
    </source>
</evidence>
<dbReference type="Gene3D" id="3.50.40.10">
    <property type="entry name" value="Phenylalanyl-trna Synthetase, Chain B, domain 3"/>
    <property type="match status" value="1"/>
</dbReference>
<dbReference type="InterPro" id="IPR045060">
    <property type="entry name" value="Phe-tRNA-ligase_IIc_bsu"/>
</dbReference>
<dbReference type="InterPro" id="IPR041616">
    <property type="entry name" value="PheRS_beta_core"/>
</dbReference>
<feature type="binding site" evidence="15">
    <location>
        <position position="458"/>
    </location>
    <ligand>
        <name>Mg(2+)</name>
        <dbReference type="ChEBI" id="CHEBI:18420"/>
        <note>shared with alpha subunit</note>
    </ligand>
</feature>
<dbReference type="SUPFAM" id="SSF46955">
    <property type="entry name" value="Putative DNA-binding domain"/>
    <property type="match status" value="1"/>
</dbReference>
<feature type="binding site" evidence="15">
    <location>
        <position position="454"/>
    </location>
    <ligand>
        <name>Mg(2+)</name>
        <dbReference type="ChEBI" id="CHEBI:18420"/>
        <note>shared with alpha subunit</note>
    </ligand>
</feature>
<name>A0A497XSR5_9AQUI</name>
<evidence type="ECO:0000256" key="3">
    <source>
        <dbReference type="ARBA" id="ARBA00011209"/>
    </source>
</evidence>
<organism evidence="20 21">
    <name type="scientific">Hydrogenivirga caldilitoris</name>
    <dbReference type="NCBI Taxonomy" id="246264"/>
    <lineage>
        <taxon>Bacteria</taxon>
        <taxon>Pseudomonadati</taxon>
        <taxon>Aquificota</taxon>
        <taxon>Aquificia</taxon>
        <taxon>Aquificales</taxon>
        <taxon>Aquificaceae</taxon>
        <taxon>Hydrogenivirga</taxon>
    </lineage>
</organism>
<dbReference type="SMART" id="SM00873">
    <property type="entry name" value="B3_4"/>
    <property type="match status" value="1"/>
</dbReference>
<comment type="similarity">
    <text evidence="2 15">Belongs to the phenylalanyl-tRNA synthetase beta subunit family. Type 1 subfamily.</text>
</comment>
<dbReference type="SMART" id="SM00874">
    <property type="entry name" value="B5"/>
    <property type="match status" value="1"/>
</dbReference>
<evidence type="ECO:0000256" key="8">
    <source>
        <dbReference type="ARBA" id="ARBA00022741"/>
    </source>
</evidence>
<feature type="binding site" evidence="15">
    <location>
        <position position="457"/>
    </location>
    <ligand>
        <name>Mg(2+)</name>
        <dbReference type="ChEBI" id="CHEBI:18420"/>
        <note>shared with alpha subunit</note>
    </ligand>
</feature>
<dbReference type="SUPFAM" id="SSF56037">
    <property type="entry name" value="PheT/TilS domain"/>
    <property type="match status" value="1"/>
</dbReference>
<comment type="subunit">
    <text evidence="3 15">Tetramer of two alpha and two beta subunits.</text>
</comment>
<keyword evidence="6 15" id="KW-0436">Ligase</keyword>
<evidence type="ECO:0000259" key="17">
    <source>
        <dbReference type="PROSITE" id="PS50886"/>
    </source>
</evidence>
<dbReference type="InterPro" id="IPR004532">
    <property type="entry name" value="Phe-tRNA-ligase_IIc_bsu_bact"/>
</dbReference>
<dbReference type="Pfam" id="PF03483">
    <property type="entry name" value="B3_4"/>
    <property type="match status" value="1"/>
</dbReference>
<evidence type="ECO:0000256" key="4">
    <source>
        <dbReference type="ARBA" id="ARBA00022490"/>
    </source>
</evidence>
<dbReference type="PROSITE" id="PS51447">
    <property type="entry name" value="FDX_ACB"/>
    <property type="match status" value="1"/>
</dbReference>
<protein>
    <recommendedName>
        <fullName evidence="15">Phenylalanine--tRNA ligase beta subunit</fullName>
        <ecNumber evidence="15">6.1.1.20</ecNumber>
    </recommendedName>
    <alternativeName>
        <fullName evidence="15">Phenylalanyl-tRNA synthetase beta subunit</fullName>
        <shortName evidence="15">PheRS</shortName>
    </alternativeName>
</protein>
<reference evidence="20 21" key="1">
    <citation type="submission" date="2018-10" db="EMBL/GenBank/DDBJ databases">
        <title>Genomic Encyclopedia of Archaeal and Bacterial Type Strains, Phase II (KMG-II): from individual species to whole genera.</title>
        <authorList>
            <person name="Goeker M."/>
        </authorList>
    </citation>
    <scope>NUCLEOTIDE SEQUENCE [LARGE SCALE GENOMIC DNA]</scope>
    <source>
        <strain evidence="20 21">DSM 16510</strain>
    </source>
</reference>
<evidence type="ECO:0000256" key="12">
    <source>
        <dbReference type="ARBA" id="ARBA00022917"/>
    </source>
</evidence>
<feature type="domain" description="B5" evidence="19">
    <location>
        <begin position="394"/>
        <end position="470"/>
    </location>
</feature>
<dbReference type="GO" id="GO:0006432">
    <property type="term" value="P:phenylalanyl-tRNA aminoacylation"/>
    <property type="evidence" value="ECO:0007669"/>
    <property type="project" value="UniProtKB-UniRule"/>
</dbReference>
<dbReference type="GO" id="GO:0005524">
    <property type="term" value="F:ATP binding"/>
    <property type="evidence" value="ECO:0007669"/>
    <property type="project" value="UniProtKB-UniRule"/>
</dbReference>
<comment type="cofactor">
    <cofactor evidence="15">
        <name>Mg(2+)</name>
        <dbReference type="ChEBI" id="CHEBI:18420"/>
    </cofactor>
    <text evidence="15">Binds 2 magnesium ions per tetramer.</text>
</comment>
<evidence type="ECO:0000313" key="20">
    <source>
        <dbReference type="EMBL" id="RLJ71344.1"/>
    </source>
</evidence>
<evidence type="ECO:0000256" key="15">
    <source>
        <dbReference type="HAMAP-Rule" id="MF_00283"/>
    </source>
</evidence>
<dbReference type="Gene3D" id="3.30.70.380">
    <property type="entry name" value="Ferrodoxin-fold anticodon-binding domain"/>
    <property type="match status" value="1"/>
</dbReference>
<dbReference type="GO" id="GO:0000287">
    <property type="term" value="F:magnesium ion binding"/>
    <property type="evidence" value="ECO:0007669"/>
    <property type="project" value="UniProtKB-UniRule"/>
</dbReference>
<dbReference type="InterPro" id="IPR005121">
    <property type="entry name" value="Fdx_antiC-bd"/>
</dbReference>
<accession>A0A497XSR5</accession>
<dbReference type="EMBL" id="RCCJ01000001">
    <property type="protein sequence ID" value="RLJ71344.1"/>
    <property type="molecule type" value="Genomic_DNA"/>
</dbReference>
<keyword evidence="5 16" id="KW-0820">tRNA-binding</keyword>
<evidence type="ECO:0000256" key="5">
    <source>
        <dbReference type="ARBA" id="ARBA00022555"/>
    </source>
</evidence>
<comment type="catalytic activity">
    <reaction evidence="14 15">
        <text>tRNA(Phe) + L-phenylalanine + ATP = L-phenylalanyl-tRNA(Phe) + AMP + diphosphate + H(+)</text>
        <dbReference type="Rhea" id="RHEA:19413"/>
        <dbReference type="Rhea" id="RHEA-COMP:9668"/>
        <dbReference type="Rhea" id="RHEA-COMP:9699"/>
        <dbReference type="ChEBI" id="CHEBI:15378"/>
        <dbReference type="ChEBI" id="CHEBI:30616"/>
        <dbReference type="ChEBI" id="CHEBI:33019"/>
        <dbReference type="ChEBI" id="CHEBI:58095"/>
        <dbReference type="ChEBI" id="CHEBI:78442"/>
        <dbReference type="ChEBI" id="CHEBI:78531"/>
        <dbReference type="ChEBI" id="CHEBI:456215"/>
        <dbReference type="EC" id="6.1.1.20"/>
    </reaction>
</comment>
<dbReference type="InterPro" id="IPR002547">
    <property type="entry name" value="tRNA-bd_dom"/>
</dbReference>
<dbReference type="Pfam" id="PF17759">
    <property type="entry name" value="tRNA_synthFbeta"/>
    <property type="match status" value="1"/>
</dbReference>
<dbReference type="Gene3D" id="3.30.56.10">
    <property type="match status" value="2"/>
</dbReference>
<dbReference type="SUPFAM" id="SSF54991">
    <property type="entry name" value="Anticodon-binding domain of PheRS"/>
    <property type="match status" value="1"/>
</dbReference>
<gene>
    <name evidence="15" type="primary">pheT</name>
    <name evidence="20" type="ORF">BCF55_1644</name>
</gene>
<evidence type="ECO:0000256" key="13">
    <source>
        <dbReference type="ARBA" id="ARBA00023146"/>
    </source>
</evidence>
<keyword evidence="7 15" id="KW-0479">Metal-binding</keyword>
<evidence type="ECO:0000259" key="19">
    <source>
        <dbReference type="PROSITE" id="PS51483"/>
    </source>
</evidence>
<evidence type="ECO:0000256" key="6">
    <source>
        <dbReference type="ARBA" id="ARBA00022598"/>
    </source>
</evidence>
<dbReference type="HAMAP" id="MF_00283">
    <property type="entry name" value="Phe_tRNA_synth_beta1"/>
    <property type="match status" value="1"/>
</dbReference>
<dbReference type="InterPro" id="IPR005146">
    <property type="entry name" value="B3/B4_tRNA-bd"/>
</dbReference>
<feature type="binding site" evidence="15">
    <location>
        <position position="448"/>
    </location>
    <ligand>
        <name>Mg(2+)</name>
        <dbReference type="ChEBI" id="CHEBI:18420"/>
        <note>shared with alpha subunit</note>
    </ligand>
</feature>
<dbReference type="PANTHER" id="PTHR10947">
    <property type="entry name" value="PHENYLALANYL-TRNA SYNTHETASE BETA CHAIN AND LEUCINE-RICH REPEAT-CONTAINING PROTEIN 47"/>
    <property type="match status" value="1"/>
</dbReference>
<dbReference type="InterPro" id="IPR036690">
    <property type="entry name" value="Fdx_antiC-bd_sf"/>
</dbReference>
<dbReference type="EC" id="6.1.1.20" evidence="15"/>
<evidence type="ECO:0000256" key="16">
    <source>
        <dbReference type="PROSITE-ProRule" id="PRU00209"/>
    </source>
</evidence>
<dbReference type="AlphaFoldDB" id="A0A497XSR5"/>
<dbReference type="GO" id="GO:0009328">
    <property type="term" value="C:phenylalanine-tRNA ligase complex"/>
    <property type="evidence" value="ECO:0007669"/>
    <property type="project" value="TreeGrafter"/>
</dbReference>
<feature type="domain" description="TRNA-binding" evidence="17">
    <location>
        <begin position="39"/>
        <end position="147"/>
    </location>
</feature>
<evidence type="ECO:0000313" key="21">
    <source>
        <dbReference type="Proteomes" id="UP000267841"/>
    </source>
</evidence>
<keyword evidence="9 15" id="KW-0067">ATP-binding</keyword>
<dbReference type="CDD" id="cd02796">
    <property type="entry name" value="tRNA_bind_bactPheRS"/>
    <property type="match status" value="1"/>
</dbReference>
<sequence length="772" mass="86689">MRIPFSWLSEFVELEGLAPEEVAQELSLKSVETTVEKFGLELDGVVFGKILETKPHPKNKKLCIVRVEVAEGMSITVVTGDLTLSEGKVVVVALPNSKVGDRCITKREFEGIPSEGMLLSAQELGLEEHSEGVLSFDEYIRPGTDAGELLGFGEKILELDITPNRGDVLSVRGLARDLSALLGLTKKATETKTFQEFGDLKISIEDRDCKRYRGVVIKGVSVKPSPISIRKRLWQSGLRCINNIVDVTNYVLLQEGQPLHAFDLDKLEGGIVVRSARKGETITTLDGEKRELEECVLVIADSSRPVAVAGVMGGLDTGVVESTKNVLLEAAYFEPSRIRRSSKKLGIQTDSSYRFERNVDIERVDKAQDIAVDYILKTAGGEVSAVKDLYVERYEPKKVFLSMGKFMRYAGESYKNEEASSILSALEIPHEIKRCGIEVLIPSHRSFDLDRDVDIIEELMRVKGYDYYASDTLKLPLTGKLWRDEYLEIKKYLIDKGLSEVINISYEEEDLYNLLGLDKPAVDILNPLVPTQRFMRSSLIPSLLRVAKFNDSHYNYDLAIFELGKVFFREGEEDRLGILVKGSVNDYPGESWDPLRLLGVVQGIFESKGLPFELEPSGFEFLHPHVQSELVFDGKRVGFVGKLHPELTQKLELRGEPVLCELKLEPFTRSVLPQYSPLSKFPPVIRDLAFVMDKNLSVSKLLNEIKSQLRDLVEDVMVFDLYADAKVGEGKKSVGVRITFRSLKGSLSSEEVSELIDQLVRRLREELQVEIR</sequence>
<keyword evidence="4 15" id="KW-0963">Cytoplasm</keyword>
<dbReference type="InterPro" id="IPR005147">
    <property type="entry name" value="tRNA_synthase_B5-dom"/>
</dbReference>